<evidence type="ECO:0000313" key="3">
    <source>
        <dbReference type="Proteomes" id="UP000013909"/>
    </source>
</evidence>
<keyword evidence="3" id="KW-1185">Reference proteome</keyword>
<gene>
    <name evidence="2" type="ORF">ADIS_0223</name>
</gene>
<dbReference type="AlphaFoldDB" id="R7ZZ27"/>
<accession>R7ZZ27</accession>
<keyword evidence="1" id="KW-1133">Transmembrane helix</keyword>
<dbReference type="EMBL" id="AQHR01000009">
    <property type="protein sequence ID" value="EON79298.1"/>
    <property type="molecule type" value="Genomic_DNA"/>
</dbReference>
<protein>
    <submittedName>
        <fullName evidence="2">Uncharacterized protein</fullName>
    </submittedName>
</protein>
<dbReference type="Proteomes" id="UP000013909">
    <property type="component" value="Unassembled WGS sequence"/>
</dbReference>
<evidence type="ECO:0000313" key="2">
    <source>
        <dbReference type="EMBL" id="EON79298.1"/>
    </source>
</evidence>
<feature type="transmembrane region" description="Helical" evidence="1">
    <location>
        <begin position="30"/>
        <end position="47"/>
    </location>
</feature>
<dbReference type="STRING" id="1232681.ADIS_0223"/>
<feature type="transmembrane region" description="Helical" evidence="1">
    <location>
        <begin position="7"/>
        <end position="24"/>
    </location>
</feature>
<organism evidence="2 3">
    <name type="scientific">Lunatimonas lonarensis</name>
    <dbReference type="NCBI Taxonomy" id="1232681"/>
    <lineage>
        <taxon>Bacteria</taxon>
        <taxon>Pseudomonadati</taxon>
        <taxon>Bacteroidota</taxon>
        <taxon>Cytophagia</taxon>
        <taxon>Cytophagales</taxon>
        <taxon>Cyclobacteriaceae</taxon>
    </lineage>
</organism>
<proteinExistence type="predicted"/>
<dbReference type="OrthoDB" id="983125at2"/>
<reference evidence="2 3" key="1">
    <citation type="submission" date="2013-02" db="EMBL/GenBank/DDBJ databases">
        <title>A novel strain isolated from Lonar lake, Maharashtra, India.</title>
        <authorList>
            <person name="Singh A."/>
        </authorList>
    </citation>
    <scope>NUCLEOTIDE SEQUENCE [LARGE SCALE GENOMIC DNA]</scope>
    <source>
        <strain evidence="2 3">AK24</strain>
    </source>
</reference>
<comment type="caution">
    <text evidence="2">The sequence shown here is derived from an EMBL/GenBank/DDBJ whole genome shotgun (WGS) entry which is preliminary data.</text>
</comment>
<name>R7ZZ27_9BACT</name>
<evidence type="ECO:0000256" key="1">
    <source>
        <dbReference type="SAM" id="Phobius"/>
    </source>
</evidence>
<keyword evidence="1" id="KW-0812">Transmembrane</keyword>
<dbReference type="RefSeq" id="WP_010852375.1">
    <property type="nucleotide sequence ID" value="NZ_AQHR01000009.1"/>
</dbReference>
<keyword evidence="1" id="KW-0472">Membrane</keyword>
<sequence>MKLLDYLILPAAAALVIIGAHLTMTQGIGAAYPVLMFAVALLFWFMYRKRLRAEDVDKPETTNTKKKKSRR</sequence>